<dbReference type="PANTHER" id="PTHR47371">
    <property type="entry name" value="LIPOTEICHOIC ACID SYNTHASE"/>
    <property type="match status" value="1"/>
</dbReference>
<keyword evidence="6 7" id="KW-0472">Membrane</keyword>
<dbReference type="SUPFAM" id="SSF53649">
    <property type="entry name" value="Alkaline phosphatase-like"/>
    <property type="match status" value="1"/>
</dbReference>
<accession>M2YFZ0</accession>
<dbReference type="Pfam" id="PF00884">
    <property type="entry name" value="Sulfatase"/>
    <property type="match status" value="1"/>
</dbReference>
<keyword evidence="10" id="KW-1185">Reference proteome</keyword>
<feature type="transmembrane region" description="Helical" evidence="7">
    <location>
        <begin position="57"/>
        <end position="75"/>
    </location>
</feature>
<evidence type="ECO:0000313" key="9">
    <source>
        <dbReference type="EMBL" id="EME37439.1"/>
    </source>
</evidence>
<proteinExistence type="predicted"/>
<dbReference type="EMBL" id="ANHZ02000004">
    <property type="protein sequence ID" value="EME37439.1"/>
    <property type="molecule type" value="Genomic_DNA"/>
</dbReference>
<sequence>MMLVLSAICAFMLQSSARVEDDTFGHLVELTSPFDVLVIFVLMSFVWLLIGRFWWSVGIVTAALAILAVASKQKLMIRQEPVFPSDMEFVGQAGFLLSMVTGQMIAAVVIGLVVLVLVIVVIGKLMSRWFPRPRLRRAEGGVHKRYLGLRILGVIVTGALLIHTVSFNSESNMWRALYDTNGEDWGNSSQLYNYRVHGFVGGFLYNMPTDPMDEPEGYDEAAMSDLAERYEGRAEQINADRDGSLEDTNVVVILSESFSDPTRMDGVELDEDPIPQTRETMEETLSGTMYSNSYGGGTSTMEFESMTGEPVGLFRQQANSPYQNFVSDLDGYPSAAGAFEEMGHVSVAIHPYNLHMYKRPAVYENFGFDRVINEDNIQEDDHLGRSPYISDASAFDEVLHQMDTTDEPVFTNLVTMQNHGPYFDFYDDPIGVEVADGSDTGQLSQYARGLHNTDDAMAEFLQQLREGDEKTIVVFYGDHLPGVYSDELRAQNDPETSLQTPYYVWNSETDQTSEGTVTTPAMFLPKIYEVADAPVTPYLALLDDVNGSMPVIQRERMLDPQGEELDPENLDETRADLLQDLKLVQYDFSIGERYVVDEMWPGAVQRQ</sequence>
<evidence type="ECO:0000256" key="4">
    <source>
        <dbReference type="ARBA" id="ARBA00022692"/>
    </source>
</evidence>
<evidence type="ECO:0000256" key="1">
    <source>
        <dbReference type="ARBA" id="ARBA00004651"/>
    </source>
</evidence>
<evidence type="ECO:0000256" key="2">
    <source>
        <dbReference type="ARBA" id="ARBA00004936"/>
    </source>
</evidence>
<name>M2YFZ0_9MICC</name>
<comment type="pathway">
    <text evidence="2">Cell wall biogenesis; lipoteichoic acid biosynthesis.</text>
</comment>
<comment type="caution">
    <text evidence="9">The sequence shown here is derived from an EMBL/GenBank/DDBJ whole genome shotgun (WGS) entry which is preliminary data.</text>
</comment>
<dbReference type="CDD" id="cd16015">
    <property type="entry name" value="LTA_synthase"/>
    <property type="match status" value="1"/>
</dbReference>
<evidence type="ECO:0000256" key="3">
    <source>
        <dbReference type="ARBA" id="ARBA00022475"/>
    </source>
</evidence>
<dbReference type="Proteomes" id="UP000009877">
    <property type="component" value="Unassembled WGS sequence"/>
</dbReference>
<dbReference type="AlphaFoldDB" id="M2YFZ0"/>
<feature type="transmembrane region" description="Helical" evidence="7">
    <location>
        <begin position="95"/>
        <end position="126"/>
    </location>
</feature>
<comment type="subcellular location">
    <subcellularLocation>
        <location evidence="1">Cell membrane</location>
        <topology evidence="1">Multi-pass membrane protein</topology>
    </subcellularLocation>
</comment>
<evidence type="ECO:0000256" key="7">
    <source>
        <dbReference type="SAM" id="Phobius"/>
    </source>
</evidence>
<feature type="domain" description="Sulfatase N-terminal" evidence="8">
    <location>
        <begin position="249"/>
        <end position="532"/>
    </location>
</feature>
<keyword evidence="5 7" id="KW-1133">Transmembrane helix</keyword>
<dbReference type="InterPro" id="IPR050448">
    <property type="entry name" value="OpgB/LTA_synthase_biosynth"/>
</dbReference>
<dbReference type="PANTHER" id="PTHR47371:SF3">
    <property type="entry name" value="PHOSPHOGLYCEROL TRANSFERASE I"/>
    <property type="match status" value="1"/>
</dbReference>
<dbReference type="Gene3D" id="3.40.720.10">
    <property type="entry name" value="Alkaline Phosphatase, subunit A"/>
    <property type="match status" value="1"/>
</dbReference>
<evidence type="ECO:0000259" key="8">
    <source>
        <dbReference type="Pfam" id="PF00884"/>
    </source>
</evidence>
<evidence type="ECO:0000256" key="6">
    <source>
        <dbReference type="ARBA" id="ARBA00023136"/>
    </source>
</evidence>
<keyword evidence="3" id="KW-1003">Cell membrane</keyword>
<feature type="transmembrane region" description="Helical" evidence="7">
    <location>
        <begin position="33"/>
        <end position="50"/>
    </location>
</feature>
<evidence type="ECO:0000256" key="5">
    <source>
        <dbReference type="ARBA" id="ARBA00022989"/>
    </source>
</evidence>
<dbReference type="InterPro" id="IPR000917">
    <property type="entry name" value="Sulfatase_N"/>
</dbReference>
<dbReference type="GO" id="GO:0005886">
    <property type="term" value="C:plasma membrane"/>
    <property type="evidence" value="ECO:0007669"/>
    <property type="project" value="UniProtKB-SubCell"/>
</dbReference>
<gene>
    <name evidence="9" type="ORF">C884_01947</name>
</gene>
<keyword evidence="4 7" id="KW-0812">Transmembrane</keyword>
<evidence type="ECO:0000313" key="10">
    <source>
        <dbReference type="Proteomes" id="UP000009877"/>
    </source>
</evidence>
<dbReference type="InterPro" id="IPR017850">
    <property type="entry name" value="Alkaline_phosphatase_core_sf"/>
</dbReference>
<feature type="transmembrane region" description="Helical" evidence="7">
    <location>
        <begin position="147"/>
        <end position="167"/>
    </location>
</feature>
<protein>
    <submittedName>
        <fullName evidence="9">Sulfatase</fullName>
    </submittedName>
</protein>
<reference evidence="9 10" key="1">
    <citation type="journal article" date="2014" name="Genome Announc.">
        <title>Draft Genome Sequence of Kocuria palustris PEL.</title>
        <authorList>
            <person name="Sharma G."/>
            <person name="Khatri I."/>
            <person name="Subramanian S."/>
        </authorList>
    </citation>
    <scope>NUCLEOTIDE SEQUENCE [LARGE SCALE GENOMIC DNA]</scope>
    <source>
        <strain evidence="9 10">PEL</strain>
    </source>
</reference>
<organism evidence="9 10">
    <name type="scientific">Kocuria palustris PEL</name>
    <dbReference type="NCBI Taxonomy" id="1236550"/>
    <lineage>
        <taxon>Bacteria</taxon>
        <taxon>Bacillati</taxon>
        <taxon>Actinomycetota</taxon>
        <taxon>Actinomycetes</taxon>
        <taxon>Micrococcales</taxon>
        <taxon>Micrococcaceae</taxon>
        <taxon>Kocuria</taxon>
    </lineage>
</organism>